<feature type="region of interest" description="Disordered" evidence="2">
    <location>
        <begin position="1"/>
        <end position="50"/>
    </location>
</feature>
<dbReference type="AlphaFoldDB" id="A0A9W8ISW0"/>
<evidence type="ECO:0000313" key="5">
    <source>
        <dbReference type="Proteomes" id="UP001140091"/>
    </source>
</evidence>
<feature type="non-terminal residue" evidence="4">
    <location>
        <position position="930"/>
    </location>
</feature>
<gene>
    <name evidence="4" type="ORF">H1R20_g14385</name>
</gene>
<comment type="caution">
    <text evidence="4">The sequence shown here is derived from an EMBL/GenBank/DDBJ whole genome shotgun (WGS) entry which is preliminary data.</text>
</comment>
<accession>A0A9W8ISW0</accession>
<dbReference type="InterPro" id="IPR056884">
    <property type="entry name" value="NPHP3-like_N"/>
</dbReference>
<dbReference type="Proteomes" id="UP001140091">
    <property type="component" value="Unassembled WGS sequence"/>
</dbReference>
<protein>
    <recommendedName>
        <fullName evidence="3">Nephrocystin 3-like N-terminal domain-containing protein</fullName>
    </recommendedName>
</protein>
<dbReference type="Pfam" id="PF24883">
    <property type="entry name" value="NPHP3_N"/>
    <property type="match status" value="1"/>
</dbReference>
<proteinExistence type="predicted"/>
<dbReference type="PANTHER" id="PTHR10039:SF17">
    <property type="entry name" value="FUNGAL STAND N-TERMINAL GOODBYE DOMAIN-CONTAINING PROTEIN-RELATED"/>
    <property type="match status" value="1"/>
</dbReference>
<evidence type="ECO:0000256" key="2">
    <source>
        <dbReference type="SAM" id="MobiDB-lite"/>
    </source>
</evidence>
<dbReference type="SUPFAM" id="SSF52540">
    <property type="entry name" value="P-loop containing nucleoside triphosphate hydrolases"/>
    <property type="match status" value="1"/>
</dbReference>
<organism evidence="4 5">
    <name type="scientific">Candolleomyces eurysporus</name>
    <dbReference type="NCBI Taxonomy" id="2828524"/>
    <lineage>
        <taxon>Eukaryota</taxon>
        <taxon>Fungi</taxon>
        <taxon>Dikarya</taxon>
        <taxon>Basidiomycota</taxon>
        <taxon>Agaricomycotina</taxon>
        <taxon>Agaricomycetes</taxon>
        <taxon>Agaricomycetidae</taxon>
        <taxon>Agaricales</taxon>
        <taxon>Agaricineae</taxon>
        <taxon>Psathyrellaceae</taxon>
        <taxon>Candolleomyces</taxon>
    </lineage>
</organism>
<keyword evidence="5" id="KW-1185">Reference proteome</keyword>
<keyword evidence="1" id="KW-0677">Repeat</keyword>
<name>A0A9W8ISW0_9AGAR</name>
<evidence type="ECO:0000313" key="4">
    <source>
        <dbReference type="EMBL" id="KAJ2922706.1"/>
    </source>
</evidence>
<sequence length="930" mass="104288">MSTSNFDPGFNQYHSSIDRNNNGYQVPTAGSNPGNSQDRQQSNWHNHTVSDSSYGGLHLAQLTMSAQGYHDGNDRSGLYNVGSSNTYGTSTEEIIEDEAYGRYDTTYRIDGYGRNGSVVPYSSMSQVAFASSAMGLQSFTGDFGTQNMPVYEAYPSDSAVAQPQPITTSSTSTLQLSQHSLSYDPLHATQGPEVFEQRRRGLPYGPIPHASIQLSNSMCFRTRHRTVNHRSAPYSLVYRQEKSQGPIYNGSIHGNVQNFQISTTDVGILQYLKEHAATGAMHDSDERFPPPLCHPGTREAVIYRILDWYGYQAGPRKPIMWVYAPAGYGKTAIAGTVSEKLEEKLRELNFNPLGGTFFFWRTSPERNSPARFIITLAYQLVIAIPELAPHIENAVKRNPMILRKALEVQLKLLVEPFQALGDTKGMPNRLIIVDGLDECINSDRESRVDKKYAEDQETVQIRVLDLIRSLTSHRLPLSFLILSRPEAWIKQHIESATLKNLVEHVNLYEVGDHLKDVETFVKAELSRLGLDGEDLVTRLVRRANGHILYASTVIRHIDCQYDDARKRLENILNDNSNSNPDLAHSTPFSSLNELYRQILRTCPEGTRSVMIDVLEEVYEACFCFDQYVSMHEVVSIFDNLVGRVPGAGMRAIRGLHAVLRSLSGGGQIVDVFFIHRSFPEFLLDRRSAQEFHIDREKGLRRLLLGCLRSISSFTLDSKVDEDHLRFALTSWRFLCGQWIAELSSTRPDTAEYRAEVVEMLGKLLDIDLVACFVHAFTLYSAAQATLDSSPDLCKDDSSNYLISDAHAGVYESNTLVKRAVSHVVTAQKAAVLHVLQTQTLIVNECCTHLPLAVYELLRELSDRPGDWNSDSVVHALKTLRQASSDLFDNLMAGVEEKSQEDLDEGTFEDEENERYDELIALVQDNVCAAC</sequence>
<dbReference type="PANTHER" id="PTHR10039">
    <property type="entry name" value="AMELOGENIN"/>
    <property type="match status" value="1"/>
</dbReference>
<reference evidence="4" key="1">
    <citation type="submission" date="2022-06" db="EMBL/GenBank/DDBJ databases">
        <title>Genome Sequence of Candolleomyces eurysporus.</title>
        <authorList>
            <person name="Buettner E."/>
        </authorList>
    </citation>
    <scope>NUCLEOTIDE SEQUENCE</scope>
    <source>
        <strain evidence="4">VTCC 930004</strain>
    </source>
</reference>
<dbReference type="OrthoDB" id="10330978at2759"/>
<evidence type="ECO:0000256" key="1">
    <source>
        <dbReference type="ARBA" id="ARBA00022737"/>
    </source>
</evidence>
<dbReference type="EMBL" id="JANBPK010001478">
    <property type="protein sequence ID" value="KAJ2922706.1"/>
    <property type="molecule type" value="Genomic_DNA"/>
</dbReference>
<evidence type="ECO:0000259" key="3">
    <source>
        <dbReference type="Pfam" id="PF24883"/>
    </source>
</evidence>
<feature type="domain" description="Nephrocystin 3-like N-terminal" evidence="3">
    <location>
        <begin position="316"/>
        <end position="484"/>
    </location>
</feature>
<dbReference type="InterPro" id="IPR027417">
    <property type="entry name" value="P-loop_NTPase"/>
</dbReference>
<dbReference type="Gene3D" id="3.40.50.300">
    <property type="entry name" value="P-loop containing nucleotide triphosphate hydrolases"/>
    <property type="match status" value="1"/>
</dbReference>